<dbReference type="AlphaFoldDB" id="A0A3A1YTL6"/>
<accession>A0A3A1YTL6</accession>
<gene>
    <name evidence="3" type="primary">npdG</name>
    <name evidence="3" type="ORF">CJP73_06200</name>
</gene>
<dbReference type="GO" id="GO:0008823">
    <property type="term" value="F:cupric reductase (NADH) activity"/>
    <property type="evidence" value="ECO:0007669"/>
    <property type="project" value="TreeGrafter"/>
</dbReference>
<dbReference type="PANTHER" id="PTHR14239:SF0">
    <property type="entry name" value="F420-DEPENDENT NADP REDUCTASE"/>
    <property type="match status" value="1"/>
</dbReference>
<dbReference type="GO" id="GO:0050661">
    <property type="term" value="F:NADP binding"/>
    <property type="evidence" value="ECO:0007669"/>
    <property type="project" value="InterPro"/>
</dbReference>
<dbReference type="PANTHER" id="PTHR14239">
    <property type="entry name" value="DUDULIN-RELATED"/>
    <property type="match status" value="1"/>
</dbReference>
<keyword evidence="1" id="KW-0560">Oxidoreductase</keyword>
<dbReference type="GO" id="GO:0070967">
    <property type="term" value="F:coenzyme F420 binding"/>
    <property type="evidence" value="ECO:0007669"/>
    <property type="project" value="InterPro"/>
</dbReference>
<dbReference type="InterPro" id="IPR028939">
    <property type="entry name" value="P5C_Rdtase_cat_N"/>
</dbReference>
<sequence>MENQPKIAILGGTGALGSGLAKRWVQAGFPVIVGSRTAEKAQEAANALTPAAGGPAPTGMSNYDAAKAADVVVLTVPFSNHDAILDEIKDIVEGKIVVDAVVPLVPPKVAVVQLPPEGSAGMIAHNKIGDKARVVSAFQNVGANKLQAEGPIACDILVTGNDVESRKTVIALIEPIGMRGIDAGAIANAAAAEAMTSLLIGINKRYKVDCAGIQITGING</sequence>
<dbReference type="EMBL" id="NQYH01000003">
    <property type="protein sequence ID" value="RIY41562.1"/>
    <property type="molecule type" value="Genomic_DNA"/>
</dbReference>
<dbReference type="NCBIfam" id="TIGR01915">
    <property type="entry name" value="npdG"/>
    <property type="match status" value="1"/>
</dbReference>
<dbReference type="GO" id="GO:0006740">
    <property type="term" value="P:NADPH regeneration"/>
    <property type="evidence" value="ECO:0007669"/>
    <property type="project" value="InterPro"/>
</dbReference>
<dbReference type="SUPFAM" id="SSF51735">
    <property type="entry name" value="NAD(P)-binding Rossmann-fold domains"/>
    <property type="match status" value="1"/>
</dbReference>
<dbReference type="InterPro" id="IPR036291">
    <property type="entry name" value="NAD(P)-bd_dom_sf"/>
</dbReference>
<evidence type="ECO:0000313" key="4">
    <source>
        <dbReference type="Proteomes" id="UP000266206"/>
    </source>
</evidence>
<name>A0A3A1YTL6_9BURK</name>
<protein>
    <submittedName>
        <fullName evidence="3">NADPH-dependent F420 reductase</fullName>
    </submittedName>
</protein>
<dbReference type="RefSeq" id="WP_119515813.1">
    <property type="nucleotide sequence ID" value="NZ_NQYH01000003.1"/>
</dbReference>
<dbReference type="GO" id="GO:0005886">
    <property type="term" value="C:plasma membrane"/>
    <property type="evidence" value="ECO:0007669"/>
    <property type="project" value="TreeGrafter"/>
</dbReference>
<evidence type="ECO:0000313" key="3">
    <source>
        <dbReference type="EMBL" id="RIY41562.1"/>
    </source>
</evidence>
<dbReference type="GO" id="GO:0015677">
    <property type="term" value="P:copper ion import"/>
    <property type="evidence" value="ECO:0007669"/>
    <property type="project" value="TreeGrafter"/>
</dbReference>
<comment type="caution">
    <text evidence="3">The sequence shown here is derived from an EMBL/GenBank/DDBJ whole genome shotgun (WGS) entry which is preliminary data.</text>
</comment>
<dbReference type="Proteomes" id="UP000266206">
    <property type="component" value="Unassembled WGS sequence"/>
</dbReference>
<organism evidence="3 4">
    <name type="scientific">Neopusillimonas maritima</name>
    <dbReference type="NCBI Taxonomy" id="2026239"/>
    <lineage>
        <taxon>Bacteria</taxon>
        <taxon>Pseudomonadati</taxon>
        <taxon>Pseudomonadota</taxon>
        <taxon>Betaproteobacteria</taxon>
        <taxon>Burkholderiales</taxon>
        <taxon>Alcaligenaceae</taxon>
        <taxon>Neopusillimonas</taxon>
    </lineage>
</organism>
<evidence type="ECO:0000256" key="1">
    <source>
        <dbReference type="ARBA" id="ARBA00023002"/>
    </source>
</evidence>
<feature type="domain" description="Pyrroline-5-carboxylate reductase catalytic N-terminal" evidence="2">
    <location>
        <begin position="6"/>
        <end position="102"/>
    </location>
</feature>
<dbReference type="InterPro" id="IPR051267">
    <property type="entry name" value="STEAP_metalloreductase"/>
</dbReference>
<reference evidence="3 4" key="1">
    <citation type="submission" date="2017-08" db="EMBL/GenBank/DDBJ databases">
        <title>Pusillimonas indicus sp. nov., a member of the family Alcaligenaceae isolated from surface seawater.</title>
        <authorList>
            <person name="Li J."/>
        </authorList>
    </citation>
    <scope>NUCLEOTIDE SEQUENCE [LARGE SCALE GENOMIC DNA]</scope>
    <source>
        <strain evidence="3 4">L52-1-41</strain>
    </source>
</reference>
<evidence type="ECO:0000259" key="2">
    <source>
        <dbReference type="Pfam" id="PF03807"/>
    </source>
</evidence>
<proteinExistence type="predicted"/>
<dbReference type="GO" id="GO:0016651">
    <property type="term" value="F:oxidoreductase activity, acting on NAD(P)H"/>
    <property type="evidence" value="ECO:0007669"/>
    <property type="project" value="InterPro"/>
</dbReference>
<dbReference type="InterPro" id="IPR010185">
    <property type="entry name" value="NpdG"/>
</dbReference>
<dbReference type="Pfam" id="PF03807">
    <property type="entry name" value="F420_oxidored"/>
    <property type="match status" value="1"/>
</dbReference>
<dbReference type="OrthoDB" id="9801773at2"/>
<dbReference type="GO" id="GO:0052851">
    <property type="term" value="F:ferric-chelate reductase (NADPH) activity"/>
    <property type="evidence" value="ECO:0007669"/>
    <property type="project" value="TreeGrafter"/>
</dbReference>
<dbReference type="Gene3D" id="3.40.50.720">
    <property type="entry name" value="NAD(P)-binding Rossmann-like Domain"/>
    <property type="match status" value="1"/>
</dbReference>